<organism evidence="1 2">
    <name type="scientific">Rhodoferax mekongensis</name>
    <dbReference type="NCBI Taxonomy" id="3068341"/>
    <lineage>
        <taxon>Bacteria</taxon>
        <taxon>Pseudomonadati</taxon>
        <taxon>Pseudomonadota</taxon>
        <taxon>Betaproteobacteria</taxon>
        <taxon>Burkholderiales</taxon>
        <taxon>Comamonadaceae</taxon>
        <taxon>Rhodoferax</taxon>
    </lineage>
</organism>
<dbReference type="EMBL" id="CP132507">
    <property type="protein sequence ID" value="WNO03994.1"/>
    <property type="molecule type" value="Genomic_DNA"/>
</dbReference>
<sequence length="260" mass="28775">MTLTTSQEISANASKFSKSYVACYKADCEGRPYHAGTLTGIDLGHQVVLVTAKHVLDKDETNPCDQKYQIYAAVNGNLEQLNRLRTGILPLPNGEHLDISVFIPETLEPRNIVDEPIPLDLIIDLPLRDKHYLAACGFPHRKNERKGNRISNKPYGYFGEYANSVVTEAAGYDPLFHFSIKINLKKVYRGDLKEVIAPNPQGISGGPVLLVHDFKSTSQIEPKLAGIVIARDKRSSALVCVRADIVKEIALNIFPVTPIK</sequence>
<evidence type="ECO:0008006" key="3">
    <source>
        <dbReference type="Google" id="ProtNLM"/>
    </source>
</evidence>
<evidence type="ECO:0000313" key="1">
    <source>
        <dbReference type="EMBL" id="WNO03994.1"/>
    </source>
</evidence>
<reference evidence="1 2" key="1">
    <citation type="submission" date="2023-08" db="EMBL/GenBank/DDBJ databases">
        <title>Rhodoferax potami sp. nov. and Rhodoferax mekongensis sp. nov., isolated from the Mekong River in Thailand.</title>
        <authorList>
            <person name="Kitikhun S."/>
            <person name="Charoenyingcharoen P."/>
            <person name="Siriarchawattana P."/>
            <person name="Likhitrattanapisal S."/>
            <person name="Nilsakha T."/>
            <person name="Chanpet A."/>
            <person name="Rattanawaree P."/>
            <person name="Ingsriswang S."/>
        </authorList>
    </citation>
    <scope>NUCLEOTIDE SEQUENCE [LARGE SCALE GENOMIC DNA]</scope>
    <source>
        <strain evidence="1 2">TBRC 17307</strain>
    </source>
</reference>
<dbReference type="Proteomes" id="UP001302257">
    <property type="component" value="Chromosome"/>
</dbReference>
<proteinExistence type="predicted"/>
<keyword evidence="2" id="KW-1185">Reference proteome</keyword>
<protein>
    <recommendedName>
        <fullName evidence="3">Trypsin-like peptidase domain-containing protein</fullName>
    </recommendedName>
</protein>
<accession>A0ABZ0AZ19</accession>
<dbReference type="RefSeq" id="WP_313866865.1">
    <property type="nucleotide sequence ID" value="NZ_CP132507.1"/>
</dbReference>
<name>A0ABZ0AZ19_9BURK</name>
<evidence type="ECO:0000313" key="2">
    <source>
        <dbReference type="Proteomes" id="UP001302257"/>
    </source>
</evidence>
<gene>
    <name evidence="1" type="ORF">RAN89_13890</name>
</gene>